<sequence>MKLVLDASVILKLVLIQDEPHREKALEIIKNFQIDLVQIILPSFWKYEIGNILSTKEDNFADFYKFILNIGFSNHEFSNDELIEIGEFAKKYNVSFYDASYHILAKLTNSVFVTADEAYFDKAKKAGSIVLLRNLNLVA</sequence>
<protein>
    <recommendedName>
        <fullName evidence="2">PIN domain-containing protein</fullName>
    </recommendedName>
</protein>
<organism evidence="3 4">
    <name type="scientific">Candidatus Woykebacteria bacterium RBG_16_44_10</name>
    <dbReference type="NCBI Taxonomy" id="1802597"/>
    <lineage>
        <taxon>Bacteria</taxon>
        <taxon>Candidatus Woykeibacteriota</taxon>
    </lineage>
</organism>
<dbReference type="SUPFAM" id="SSF88723">
    <property type="entry name" value="PIN domain-like"/>
    <property type="match status" value="1"/>
</dbReference>
<dbReference type="AlphaFoldDB" id="A0A1G1WE37"/>
<feature type="domain" description="PIN" evidence="2">
    <location>
        <begin position="4"/>
        <end position="124"/>
    </location>
</feature>
<comment type="caution">
    <text evidence="3">The sequence shown here is derived from an EMBL/GenBank/DDBJ whole genome shotgun (WGS) entry which is preliminary data.</text>
</comment>
<dbReference type="Pfam" id="PF01850">
    <property type="entry name" value="PIN"/>
    <property type="match status" value="1"/>
</dbReference>
<dbReference type="PANTHER" id="PTHR35901">
    <property type="entry name" value="RIBONUCLEASE VAPC3"/>
    <property type="match status" value="1"/>
</dbReference>
<dbReference type="InterPro" id="IPR044153">
    <property type="entry name" value="PIN_Pae0151-like"/>
</dbReference>
<evidence type="ECO:0000256" key="1">
    <source>
        <dbReference type="ARBA" id="ARBA00022842"/>
    </source>
</evidence>
<dbReference type="STRING" id="1802597.A2Z24_02440"/>
<keyword evidence="1" id="KW-0460">Magnesium</keyword>
<name>A0A1G1WE37_9BACT</name>
<proteinExistence type="predicted"/>
<reference evidence="3 4" key="1">
    <citation type="journal article" date="2016" name="Nat. Commun.">
        <title>Thousands of microbial genomes shed light on interconnected biogeochemical processes in an aquifer system.</title>
        <authorList>
            <person name="Anantharaman K."/>
            <person name="Brown C.T."/>
            <person name="Hug L.A."/>
            <person name="Sharon I."/>
            <person name="Castelle C.J."/>
            <person name="Probst A.J."/>
            <person name="Thomas B.C."/>
            <person name="Singh A."/>
            <person name="Wilkins M.J."/>
            <person name="Karaoz U."/>
            <person name="Brodie E.L."/>
            <person name="Williams K.H."/>
            <person name="Hubbard S.S."/>
            <person name="Banfield J.F."/>
        </authorList>
    </citation>
    <scope>NUCLEOTIDE SEQUENCE [LARGE SCALE GENOMIC DNA]</scope>
</reference>
<gene>
    <name evidence="3" type="ORF">A2Z24_02440</name>
</gene>
<dbReference type="EMBL" id="MHCT01000017">
    <property type="protein sequence ID" value="OGY25953.1"/>
    <property type="molecule type" value="Genomic_DNA"/>
</dbReference>
<evidence type="ECO:0000313" key="4">
    <source>
        <dbReference type="Proteomes" id="UP000177588"/>
    </source>
</evidence>
<dbReference type="CDD" id="cd09873">
    <property type="entry name" value="PIN_Pae0151-like"/>
    <property type="match status" value="1"/>
</dbReference>
<dbReference type="InterPro" id="IPR029060">
    <property type="entry name" value="PIN-like_dom_sf"/>
</dbReference>
<evidence type="ECO:0000313" key="3">
    <source>
        <dbReference type="EMBL" id="OGY25953.1"/>
    </source>
</evidence>
<dbReference type="Gene3D" id="3.40.50.1010">
    <property type="entry name" value="5'-nuclease"/>
    <property type="match status" value="1"/>
</dbReference>
<dbReference type="InterPro" id="IPR051619">
    <property type="entry name" value="TypeII_TA_RNase_PINc/VapC"/>
</dbReference>
<dbReference type="Proteomes" id="UP000177588">
    <property type="component" value="Unassembled WGS sequence"/>
</dbReference>
<evidence type="ECO:0000259" key="2">
    <source>
        <dbReference type="Pfam" id="PF01850"/>
    </source>
</evidence>
<accession>A0A1G1WE37</accession>
<dbReference type="InterPro" id="IPR002716">
    <property type="entry name" value="PIN_dom"/>
</dbReference>
<dbReference type="PANTHER" id="PTHR35901:SF1">
    <property type="entry name" value="EXONUCLEASE VAPC9"/>
    <property type="match status" value="1"/>
</dbReference>